<name>B4VWQ6_9CYAN</name>
<dbReference type="AlphaFoldDB" id="B4VWQ6"/>
<gene>
    <name evidence="1" type="ORF">MC7420_6694</name>
</gene>
<evidence type="ECO:0000313" key="1">
    <source>
        <dbReference type="EMBL" id="EDX73646.1"/>
    </source>
</evidence>
<dbReference type="EMBL" id="DS989856">
    <property type="protein sequence ID" value="EDX73646.1"/>
    <property type="molecule type" value="Genomic_DNA"/>
</dbReference>
<keyword evidence="2" id="KW-1185">Reference proteome</keyword>
<protein>
    <submittedName>
        <fullName evidence="1">Uncharacterized protein</fullName>
    </submittedName>
</protein>
<evidence type="ECO:0000313" key="2">
    <source>
        <dbReference type="Proteomes" id="UP000003835"/>
    </source>
</evidence>
<accession>B4VWQ6</accession>
<dbReference type="HOGENOM" id="CLU_3182404_0_0_3"/>
<dbReference type="Proteomes" id="UP000003835">
    <property type="component" value="Unassembled WGS sequence"/>
</dbReference>
<sequence>MEIQIGLEDKNTQGHAIASPLTRQREHEVGDYSLLLSKTWYKSLLG</sequence>
<organism evidence="1 2">
    <name type="scientific">Coleofasciculus chthonoplastes PCC 7420</name>
    <dbReference type="NCBI Taxonomy" id="118168"/>
    <lineage>
        <taxon>Bacteria</taxon>
        <taxon>Bacillati</taxon>
        <taxon>Cyanobacteriota</taxon>
        <taxon>Cyanophyceae</taxon>
        <taxon>Coleofasciculales</taxon>
        <taxon>Coleofasciculaceae</taxon>
        <taxon>Coleofasciculus</taxon>
    </lineage>
</organism>
<proteinExistence type="predicted"/>
<reference evidence="1 2" key="1">
    <citation type="submission" date="2008-07" db="EMBL/GenBank/DDBJ databases">
        <authorList>
            <person name="Tandeau de Marsac N."/>
            <person name="Ferriera S."/>
            <person name="Johnson J."/>
            <person name="Kravitz S."/>
            <person name="Beeson K."/>
            <person name="Sutton G."/>
            <person name="Rogers Y.-H."/>
            <person name="Friedman R."/>
            <person name="Frazier M."/>
            <person name="Venter J.C."/>
        </authorList>
    </citation>
    <scope>NUCLEOTIDE SEQUENCE [LARGE SCALE GENOMIC DNA]</scope>
    <source>
        <strain evidence="1 2">PCC 7420</strain>
    </source>
</reference>